<dbReference type="Gene3D" id="1.10.510.10">
    <property type="entry name" value="Transferase(Phosphotransferase) domain 1"/>
    <property type="match status" value="1"/>
</dbReference>
<dbReference type="PANTHER" id="PTHR24345">
    <property type="entry name" value="SERINE/THREONINE-PROTEIN KINASE PLK"/>
    <property type="match status" value="1"/>
</dbReference>
<evidence type="ECO:0000256" key="2">
    <source>
        <dbReference type="SAM" id="MobiDB-lite"/>
    </source>
</evidence>
<sequence>MADKLARPHIKIIKGKRDEYELNLKEQLGRGGFASVYKGKRLSDGEAVAIKQITKRFDYGNSEVEHMESLSRDHNNHYTVKILDHYSDNKRELFLILPFYKHGSLRDYIKKNGRLNTKIASGILLQLVSSLIYLHQKRGIMHRDLTSANVLIKDISGDSIDVLLSDFGLAKKVGNNIYAKQTTCGTAGFMPPTVKDGKYKIGDEVYSLGGILYNMLTARDPDPGREKEQIKSVSDGLARDLLTELWQSDPDKLPTLQDLEKSPFLNQYRSAIKRSSSLRHSLTLNIDCKHRILNDDGKCRKCGVFPKSRKNSHDSAYGSKPPSRNTLGTNTKDAASTRNGDRSRRPSKTPSVRSQKTDNERSEKEWPIPLFHYFRKSDKQQIDEYRLTSPKGRFTISEPNILFFEALFRDKKFVEYIFELRLKGGKQEIIVYIPMRKNQELPKLHDDIIREKKYIEIITRPSELGDKYAAYYSYILKAIGVFYSRNAKINFAYVDGNGKYTAKLM</sequence>
<dbReference type="Pfam" id="PF00069">
    <property type="entry name" value="Pkinase"/>
    <property type="match status" value="1"/>
</dbReference>
<dbReference type="InterPro" id="IPR008266">
    <property type="entry name" value="Tyr_kinase_AS"/>
</dbReference>
<dbReference type="GO" id="GO:0005524">
    <property type="term" value="F:ATP binding"/>
    <property type="evidence" value="ECO:0007669"/>
    <property type="project" value="UniProtKB-UniRule"/>
</dbReference>
<dbReference type="InterPro" id="IPR000719">
    <property type="entry name" value="Prot_kinase_dom"/>
</dbReference>
<keyword evidence="1" id="KW-0547">Nucleotide-binding</keyword>
<evidence type="ECO:0000313" key="5">
    <source>
        <dbReference type="WBParaSite" id="PSU_v2.g2579.t1"/>
    </source>
</evidence>
<dbReference type="AlphaFoldDB" id="A0A914YRD9"/>
<dbReference type="WBParaSite" id="PSU_v2.g2579.t1">
    <property type="protein sequence ID" value="PSU_v2.g2579.t1"/>
    <property type="gene ID" value="PSU_v2.g2579"/>
</dbReference>
<dbReference type="PROSITE" id="PS00109">
    <property type="entry name" value="PROTEIN_KINASE_TYR"/>
    <property type="match status" value="1"/>
</dbReference>
<feature type="domain" description="Protein kinase" evidence="3">
    <location>
        <begin position="22"/>
        <end position="265"/>
    </location>
</feature>
<name>A0A914YRD9_9BILA</name>
<evidence type="ECO:0000313" key="4">
    <source>
        <dbReference type="Proteomes" id="UP000887577"/>
    </source>
</evidence>
<dbReference type="PROSITE" id="PS00107">
    <property type="entry name" value="PROTEIN_KINASE_ATP"/>
    <property type="match status" value="1"/>
</dbReference>
<feature type="compositionally biased region" description="Polar residues" evidence="2">
    <location>
        <begin position="322"/>
        <end position="338"/>
    </location>
</feature>
<keyword evidence="4" id="KW-1185">Reference proteome</keyword>
<reference evidence="5" key="1">
    <citation type="submission" date="2022-11" db="UniProtKB">
        <authorList>
            <consortium name="WormBaseParasite"/>
        </authorList>
    </citation>
    <scope>IDENTIFICATION</scope>
</reference>
<keyword evidence="1" id="KW-0067">ATP-binding</keyword>
<proteinExistence type="predicted"/>
<evidence type="ECO:0000256" key="1">
    <source>
        <dbReference type="PROSITE-ProRule" id="PRU10141"/>
    </source>
</evidence>
<dbReference type="GO" id="GO:0005634">
    <property type="term" value="C:nucleus"/>
    <property type="evidence" value="ECO:0007669"/>
    <property type="project" value="TreeGrafter"/>
</dbReference>
<dbReference type="InterPro" id="IPR017441">
    <property type="entry name" value="Protein_kinase_ATP_BS"/>
</dbReference>
<dbReference type="Proteomes" id="UP000887577">
    <property type="component" value="Unplaced"/>
</dbReference>
<dbReference type="InterPro" id="IPR011009">
    <property type="entry name" value="Kinase-like_dom_sf"/>
</dbReference>
<feature type="binding site" evidence="1">
    <location>
        <position position="51"/>
    </location>
    <ligand>
        <name>ATP</name>
        <dbReference type="ChEBI" id="CHEBI:30616"/>
    </ligand>
</feature>
<accession>A0A914YRD9</accession>
<protein>
    <submittedName>
        <fullName evidence="5">Protein kinase domain-containing protein</fullName>
    </submittedName>
</protein>
<evidence type="ECO:0000259" key="3">
    <source>
        <dbReference type="PROSITE" id="PS50011"/>
    </source>
</evidence>
<dbReference type="GO" id="GO:0004672">
    <property type="term" value="F:protein kinase activity"/>
    <property type="evidence" value="ECO:0007669"/>
    <property type="project" value="InterPro"/>
</dbReference>
<dbReference type="PROSITE" id="PS50011">
    <property type="entry name" value="PROTEIN_KINASE_DOM"/>
    <property type="match status" value="1"/>
</dbReference>
<feature type="region of interest" description="Disordered" evidence="2">
    <location>
        <begin position="308"/>
        <end position="363"/>
    </location>
</feature>
<organism evidence="4 5">
    <name type="scientific">Panagrolaimus superbus</name>
    <dbReference type="NCBI Taxonomy" id="310955"/>
    <lineage>
        <taxon>Eukaryota</taxon>
        <taxon>Metazoa</taxon>
        <taxon>Ecdysozoa</taxon>
        <taxon>Nematoda</taxon>
        <taxon>Chromadorea</taxon>
        <taxon>Rhabditida</taxon>
        <taxon>Tylenchina</taxon>
        <taxon>Panagrolaimomorpha</taxon>
        <taxon>Panagrolaimoidea</taxon>
        <taxon>Panagrolaimidae</taxon>
        <taxon>Panagrolaimus</taxon>
    </lineage>
</organism>
<dbReference type="SUPFAM" id="SSF56112">
    <property type="entry name" value="Protein kinase-like (PK-like)"/>
    <property type="match status" value="1"/>
</dbReference>